<reference evidence="2" key="1">
    <citation type="submission" date="2021-01" db="EMBL/GenBank/DDBJ databases">
        <authorList>
            <person name="Corre E."/>
            <person name="Pelletier E."/>
            <person name="Niang G."/>
            <person name="Scheremetjew M."/>
            <person name="Finn R."/>
            <person name="Kale V."/>
            <person name="Holt S."/>
            <person name="Cochrane G."/>
            <person name="Meng A."/>
            <person name="Brown T."/>
            <person name="Cohen L."/>
        </authorList>
    </citation>
    <scope>NUCLEOTIDE SEQUENCE</scope>
    <source>
        <strain evidence="2">CCMP127</strain>
    </source>
</reference>
<dbReference type="PROSITE" id="PS51257">
    <property type="entry name" value="PROKAR_LIPOPROTEIN"/>
    <property type="match status" value="1"/>
</dbReference>
<organism evidence="2">
    <name type="scientific">Amphora coffeiformis</name>
    <dbReference type="NCBI Taxonomy" id="265554"/>
    <lineage>
        <taxon>Eukaryota</taxon>
        <taxon>Sar</taxon>
        <taxon>Stramenopiles</taxon>
        <taxon>Ochrophyta</taxon>
        <taxon>Bacillariophyta</taxon>
        <taxon>Bacillariophyceae</taxon>
        <taxon>Bacillariophycidae</taxon>
        <taxon>Thalassiophysales</taxon>
        <taxon>Catenulaceae</taxon>
        <taxon>Amphora</taxon>
    </lineage>
</organism>
<dbReference type="Gene3D" id="2.60.120.620">
    <property type="entry name" value="q2cbj1_9rhob like domain"/>
    <property type="match status" value="1"/>
</dbReference>
<sequence>MKGRLIVSSLCSWYSAMTATTTSSCDKNLYNAQAYHKPEAKPRPFNEIDYRSRGGPKLSYLWNPNPDEALVGQTLYLGGEVGSDGKIYFIPGHAPRVLQLDPENDILKQVGPVLPGKFKYLRGVRIGDVIYGLPCHAENVLRIQVNTGEITTLYIPYEQVIDDPVKAKQQRAQEWKYHGGNTSPVDGCIYAIPQSASYVLKIDPKTDTCTLVGPELPGRWKWYGGVVGKQDGAIYGIPHDAANVLRIHPTEGVTLHGDYPQGGHKWHGASAAPDGTIVCVPANADAVLCITPGTPGPTLFEIGDASQIKTGRHRNDTKYKFLGAMTGPDGKVYVFPSGSEFVLQVDTVQRRIQNVGPNIYDSKIETMCQNKWQNGLVDESEKCVYGIPLAAESLLRIDCNSANPKVTTWPLPAPYKGLGKFEGGVVAPNGIIYTVPNNHKAVLRIQPATWGTGQSQQEVRNGCTYQGGIATLRSSSHRVKFSLKNRKHNPKPKNRQGEKTKTLWLPEDVCSEDVFDYDTSIYDLAAAVKDILQSCGPDIVGSIRDGSTHLEDFVVPVPSLWRVVNGGQCEQAQKYLSDQIENDSKFLDLFDSFVQETVLPRFKERMVAAGAASLDEGSLTFYYQRPPTIRIQPGPGWAHVKPHNDSEYGHQYGELNFWVPFTDRDKTGVDLWCESKCEADDYHPIVAKPGQVIAFHGSACRHYVNRNKSDQTRVSMDFRVGVEGWFDPAWAMKGTTDDHGRKEVKL</sequence>
<gene>
    <name evidence="2" type="ORF">ACOF00016_LOCUS9101</name>
</gene>
<keyword evidence="1" id="KW-0732">Signal</keyword>
<evidence type="ECO:0000256" key="1">
    <source>
        <dbReference type="SAM" id="SignalP"/>
    </source>
</evidence>
<dbReference type="SUPFAM" id="SSF101898">
    <property type="entry name" value="NHL repeat"/>
    <property type="match status" value="1"/>
</dbReference>
<dbReference type="EMBL" id="HBIM01010961">
    <property type="protein sequence ID" value="CAE0411815.1"/>
    <property type="molecule type" value="Transcribed_RNA"/>
</dbReference>
<feature type="chain" id="PRO_5031119411" description="Fe2OG dioxygenase domain-containing protein" evidence="1">
    <location>
        <begin position="20"/>
        <end position="746"/>
    </location>
</feature>
<protein>
    <recommendedName>
        <fullName evidence="3">Fe2OG dioxygenase domain-containing protein</fullName>
    </recommendedName>
</protein>
<dbReference type="AlphaFoldDB" id="A0A7S3P878"/>
<proteinExistence type="predicted"/>
<dbReference type="SUPFAM" id="SSF51197">
    <property type="entry name" value="Clavaminate synthase-like"/>
    <property type="match status" value="1"/>
</dbReference>
<feature type="signal peptide" evidence="1">
    <location>
        <begin position="1"/>
        <end position="19"/>
    </location>
</feature>
<accession>A0A7S3P878</accession>
<evidence type="ECO:0000313" key="2">
    <source>
        <dbReference type="EMBL" id="CAE0411815.1"/>
    </source>
</evidence>
<name>A0A7S3P878_9STRA</name>
<evidence type="ECO:0008006" key="3">
    <source>
        <dbReference type="Google" id="ProtNLM"/>
    </source>
</evidence>